<gene>
    <name evidence="10" type="ORF">SDC9_15010</name>
</gene>
<reference evidence="10" key="1">
    <citation type="submission" date="2019-08" db="EMBL/GenBank/DDBJ databases">
        <authorList>
            <person name="Kucharzyk K."/>
            <person name="Murdoch R.W."/>
            <person name="Higgins S."/>
            <person name="Loffler F."/>
        </authorList>
    </citation>
    <scope>NUCLEOTIDE SEQUENCE</scope>
</reference>
<comment type="caution">
    <text evidence="10">The sequence shown here is derived from an EMBL/GenBank/DDBJ whole genome shotgun (WGS) entry which is preliminary data.</text>
</comment>
<sequence>MNDVAFWGSIVIFLLAYAMIIWEKVNRMVVAMAGGLLMILVGFLNQETAIKDDIDFNTIGLLVGMMILVTITRRTGVFEAMAIWSAKVTKGKPLALLGLLGIITAIGSALLDNVTTVLLIVPVTLTLTDKLDVNPMPFLITEILSSNIGGTATLIGDPPNIMIGSAVGLDFTAFIVNLAPVAIVVMAVTLILLLLWYRNDLDVAEENRLKVLKLEPREAIKDWSLLKKSLAVLALTIVGFMLHGMLHLESATIALTGAILLMLISREEPEDVLLHVEWPTIFFFAGLFILVGGLKSTGVIGELASWSLAITSGQVEQTSYLILWLSAIASAFIDNIPFVATMIPMLQEMGQISGMDLEPVWWSLALGACLGGNGTLIGASANVIVAGIAEKNGYPISFRHFFKVAFPFMILSIIIAHVYVSWRYF</sequence>
<name>A0A644TQP6_9ZZZZ</name>
<dbReference type="CDD" id="cd01116">
    <property type="entry name" value="P_permease"/>
    <property type="match status" value="1"/>
</dbReference>
<keyword evidence="6 8" id="KW-1133">Transmembrane helix</keyword>
<comment type="similarity">
    <text evidence="2">Belongs to the CitM (TC 2.A.11) transporter family.</text>
</comment>
<keyword evidence="5 8" id="KW-0812">Transmembrane</keyword>
<evidence type="ECO:0000256" key="8">
    <source>
        <dbReference type="SAM" id="Phobius"/>
    </source>
</evidence>
<keyword evidence="7 8" id="KW-0472">Membrane</keyword>
<feature type="transmembrane region" description="Helical" evidence="8">
    <location>
        <begin position="56"/>
        <end position="73"/>
    </location>
</feature>
<feature type="transmembrane region" description="Helical" evidence="8">
    <location>
        <begin position="360"/>
        <end position="389"/>
    </location>
</feature>
<evidence type="ECO:0000259" key="9">
    <source>
        <dbReference type="Pfam" id="PF03600"/>
    </source>
</evidence>
<evidence type="ECO:0000256" key="5">
    <source>
        <dbReference type="ARBA" id="ARBA00022692"/>
    </source>
</evidence>
<feature type="domain" description="Citrate transporter-like" evidence="9">
    <location>
        <begin position="17"/>
        <end position="367"/>
    </location>
</feature>
<dbReference type="PANTHER" id="PTHR43568:SF1">
    <property type="entry name" value="P PROTEIN"/>
    <property type="match status" value="1"/>
</dbReference>
<dbReference type="GO" id="GO:0005886">
    <property type="term" value="C:plasma membrane"/>
    <property type="evidence" value="ECO:0007669"/>
    <property type="project" value="UniProtKB-SubCell"/>
</dbReference>
<dbReference type="PRINTS" id="PR00758">
    <property type="entry name" value="ARSENICPUMP"/>
</dbReference>
<feature type="transmembrane region" description="Helical" evidence="8">
    <location>
        <begin position="94"/>
        <end position="121"/>
    </location>
</feature>
<dbReference type="AlphaFoldDB" id="A0A644TQP6"/>
<dbReference type="EMBL" id="VSSQ01000046">
    <property type="protein sequence ID" value="MPL69274.1"/>
    <property type="molecule type" value="Genomic_DNA"/>
</dbReference>
<accession>A0A644TQP6</accession>
<feature type="transmembrane region" description="Helical" evidence="8">
    <location>
        <begin position="6"/>
        <end position="22"/>
    </location>
</feature>
<evidence type="ECO:0000256" key="4">
    <source>
        <dbReference type="ARBA" id="ARBA00022475"/>
    </source>
</evidence>
<feature type="transmembrane region" description="Helical" evidence="8">
    <location>
        <begin position="29"/>
        <end position="44"/>
    </location>
</feature>
<dbReference type="PANTHER" id="PTHR43568">
    <property type="entry name" value="P PROTEIN"/>
    <property type="match status" value="1"/>
</dbReference>
<feature type="transmembrane region" description="Helical" evidence="8">
    <location>
        <begin position="174"/>
        <end position="197"/>
    </location>
</feature>
<evidence type="ECO:0000256" key="2">
    <source>
        <dbReference type="ARBA" id="ARBA00009843"/>
    </source>
</evidence>
<evidence type="ECO:0000256" key="3">
    <source>
        <dbReference type="ARBA" id="ARBA00022448"/>
    </source>
</evidence>
<feature type="transmembrane region" description="Helical" evidence="8">
    <location>
        <begin position="230"/>
        <end position="261"/>
    </location>
</feature>
<feature type="transmembrane region" description="Helical" evidence="8">
    <location>
        <begin position="401"/>
        <end position="422"/>
    </location>
</feature>
<evidence type="ECO:0000313" key="10">
    <source>
        <dbReference type="EMBL" id="MPL69274.1"/>
    </source>
</evidence>
<evidence type="ECO:0000256" key="1">
    <source>
        <dbReference type="ARBA" id="ARBA00004651"/>
    </source>
</evidence>
<feature type="transmembrane region" description="Helical" evidence="8">
    <location>
        <begin position="321"/>
        <end position="340"/>
    </location>
</feature>
<dbReference type="InterPro" id="IPR004680">
    <property type="entry name" value="Cit_transptr-like_dom"/>
</dbReference>
<dbReference type="InterPro" id="IPR000802">
    <property type="entry name" value="Arsenical_pump_ArsB"/>
</dbReference>
<feature type="transmembrane region" description="Helical" evidence="8">
    <location>
        <begin position="281"/>
        <end position="309"/>
    </location>
</feature>
<proteinExistence type="inferred from homology"/>
<protein>
    <submittedName>
        <fullName evidence="10">Putative transporter</fullName>
    </submittedName>
</protein>
<keyword evidence="3" id="KW-0813">Transport</keyword>
<dbReference type="GO" id="GO:0015105">
    <property type="term" value="F:arsenite transmembrane transporter activity"/>
    <property type="evidence" value="ECO:0007669"/>
    <property type="project" value="InterPro"/>
</dbReference>
<comment type="subcellular location">
    <subcellularLocation>
        <location evidence="1">Cell membrane</location>
        <topology evidence="1">Multi-pass membrane protein</topology>
    </subcellularLocation>
</comment>
<evidence type="ECO:0000256" key="6">
    <source>
        <dbReference type="ARBA" id="ARBA00022989"/>
    </source>
</evidence>
<dbReference type="InterPro" id="IPR051475">
    <property type="entry name" value="Diverse_Ion_Transporter"/>
</dbReference>
<organism evidence="10">
    <name type="scientific">bioreactor metagenome</name>
    <dbReference type="NCBI Taxonomy" id="1076179"/>
    <lineage>
        <taxon>unclassified sequences</taxon>
        <taxon>metagenomes</taxon>
        <taxon>ecological metagenomes</taxon>
    </lineage>
</organism>
<evidence type="ECO:0000256" key="7">
    <source>
        <dbReference type="ARBA" id="ARBA00023136"/>
    </source>
</evidence>
<keyword evidence="4" id="KW-1003">Cell membrane</keyword>
<dbReference type="Pfam" id="PF03600">
    <property type="entry name" value="CitMHS"/>
    <property type="match status" value="1"/>
</dbReference>